<keyword evidence="4 7" id="KW-0812">Transmembrane</keyword>
<keyword evidence="9" id="KW-1185">Reference proteome</keyword>
<name>A0A1T1GYR9_9GAMM</name>
<dbReference type="GO" id="GO:0015109">
    <property type="term" value="F:chromate transmembrane transporter activity"/>
    <property type="evidence" value="ECO:0007669"/>
    <property type="project" value="InterPro"/>
</dbReference>
<protein>
    <submittedName>
        <fullName evidence="8">Chromate transporter</fullName>
    </submittedName>
</protein>
<dbReference type="InterPro" id="IPR014047">
    <property type="entry name" value="Chr_Tranpt_l_chain"/>
</dbReference>
<comment type="similarity">
    <text evidence="2">Belongs to the chromate ion transporter (CHR) (TC 2.A.51) family.</text>
</comment>
<comment type="subcellular location">
    <subcellularLocation>
        <location evidence="1">Cell membrane</location>
        <topology evidence="1">Multi-pass membrane protein</topology>
    </subcellularLocation>
</comment>
<feature type="transmembrane region" description="Helical" evidence="7">
    <location>
        <begin position="282"/>
        <end position="302"/>
    </location>
</feature>
<feature type="transmembrane region" description="Helical" evidence="7">
    <location>
        <begin position="314"/>
        <end position="334"/>
    </location>
</feature>
<feature type="transmembrane region" description="Helical" evidence="7">
    <location>
        <begin position="392"/>
        <end position="410"/>
    </location>
</feature>
<feature type="transmembrane region" description="Helical" evidence="7">
    <location>
        <begin position="111"/>
        <end position="133"/>
    </location>
</feature>
<dbReference type="PANTHER" id="PTHR33567:SF3">
    <property type="entry name" value="CHROMATE ION TRANSPORTER (EUROFUNG)"/>
    <property type="match status" value="1"/>
</dbReference>
<feature type="transmembrane region" description="Helical" evidence="7">
    <location>
        <begin position="12"/>
        <end position="38"/>
    </location>
</feature>
<keyword evidence="6 7" id="KW-0472">Membrane</keyword>
<dbReference type="Pfam" id="PF02417">
    <property type="entry name" value="Chromate_transp"/>
    <property type="match status" value="2"/>
</dbReference>
<reference evidence="8 9" key="1">
    <citation type="submission" date="2017-02" db="EMBL/GenBank/DDBJ databases">
        <title>Acinetobacter sp. ANC 4945, whole genome shotgun sequencing project.</title>
        <authorList>
            <person name="Radolfova-Krizova L."/>
            <person name="Al Atrouni A."/>
            <person name="Nemec A."/>
        </authorList>
    </citation>
    <scope>NUCLEOTIDE SEQUENCE [LARGE SCALE GENOMIC DNA]</scope>
    <source>
        <strain evidence="8 9">ANC 4945</strain>
    </source>
</reference>
<organism evidence="8 9">
    <name type="scientific">Acinetobacter amyesii</name>
    <dbReference type="NCBI Taxonomy" id="2942470"/>
    <lineage>
        <taxon>Bacteria</taxon>
        <taxon>Pseudomonadati</taxon>
        <taxon>Pseudomonadota</taxon>
        <taxon>Gammaproteobacteria</taxon>
        <taxon>Moraxellales</taxon>
        <taxon>Moraxellaceae</taxon>
        <taxon>Acinetobacter</taxon>
    </lineage>
</organism>
<dbReference type="PANTHER" id="PTHR33567">
    <property type="entry name" value="CHROMATE ION TRANSPORTER (EUROFUNG)"/>
    <property type="match status" value="1"/>
</dbReference>
<dbReference type="InterPro" id="IPR003370">
    <property type="entry name" value="Chromate_transpt"/>
</dbReference>
<gene>
    <name evidence="8" type="ORF">B1202_08920</name>
</gene>
<feature type="transmembrane region" description="Helical" evidence="7">
    <location>
        <begin position="145"/>
        <end position="178"/>
    </location>
</feature>
<evidence type="ECO:0000256" key="3">
    <source>
        <dbReference type="ARBA" id="ARBA00022475"/>
    </source>
</evidence>
<accession>A0A1T1GYR9</accession>
<dbReference type="NCBIfam" id="TIGR00937">
    <property type="entry name" value="2A51"/>
    <property type="match status" value="1"/>
</dbReference>
<dbReference type="EMBL" id="MVKX01000005">
    <property type="protein sequence ID" value="OOV82577.1"/>
    <property type="molecule type" value="Genomic_DNA"/>
</dbReference>
<keyword evidence="5 7" id="KW-1133">Transmembrane helix</keyword>
<dbReference type="Proteomes" id="UP000191160">
    <property type="component" value="Unassembled WGS sequence"/>
</dbReference>
<dbReference type="AlphaFoldDB" id="A0A1T1GYR9"/>
<evidence type="ECO:0000256" key="4">
    <source>
        <dbReference type="ARBA" id="ARBA00022692"/>
    </source>
</evidence>
<sequence>MSQSTPQRNLVIFLTFLRLGCIAFGGPAAHLVLFFQYFVKQEKWITENEYSHLLALAQILPGPTSSQLGMAIGFQLNRYQGACFAWLGFTLPSALLMCAAAILSLKLSDQLSTLFFHVIQLIVLAVVAWAFWQMMRSFCKTKFQYLVMLLAAFFIYFFQFSLNQVLVILAATVIGLVLSSNNLHNKKPNIAEPVPPIHNNLSLNTGGNTHTSWLWLLAFISPFFVLPFFDIQHSNILAFSLESFYRTASLVFGGGHIILPFLHQDFVSTGLISNENFDLGYALAQLMPGPLFSFATYLGTLLPMTDVPILNASLATLAIYFPSFLLLFGLLPYWNKLMKYPMLFGTLKIINAAVVGLLLCLLFQMSQKYIIQWTDFIFVAVVIALLRSKLPVWFSLISNFIGYYAFLTFLPF</sequence>
<dbReference type="RefSeq" id="WP_078190234.1">
    <property type="nucleotide sequence ID" value="NZ_JAMCOZ010000003.1"/>
</dbReference>
<feature type="transmembrane region" description="Helical" evidence="7">
    <location>
        <begin position="84"/>
        <end position="105"/>
    </location>
</feature>
<feature type="transmembrane region" description="Helical" evidence="7">
    <location>
        <begin position="340"/>
        <end position="362"/>
    </location>
</feature>
<evidence type="ECO:0000256" key="2">
    <source>
        <dbReference type="ARBA" id="ARBA00005262"/>
    </source>
</evidence>
<dbReference type="PIRSF" id="PIRSF004810">
    <property type="entry name" value="ChrA"/>
    <property type="match status" value="1"/>
</dbReference>
<evidence type="ECO:0000256" key="7">
    <source>
        <dbReference type="SAM" id="Phobius"/>
    </source>
</evidence>
<evidence type="ECO:0000256" key="5">
    <source>
        <dbReference type="ARBA" id="ARBA00022989"/>
    </source>
</evidence>
<evidence type="ECO:0000256" key="1">
    <source>
        <dbReference type="ARBA" id="ARBA00004651"/>
    </source>
</evidence>
<keyword evidence="3" id="KW-1003">Cell membrane</keyword>
<evidence type="ECO:0000313" key="9">
    <source>
        <dbReference type="Proteomes" id="UP000191160"/>
    </source>
</evidence>
<dbReference type="GO" id="GO:0005886">
    <property type="term" value="C:plasma membrane"/>
    <property type="evidence" value="ECO:0007669"/>
    <property type="project" value="UniProtKB-SubCell"/>
</dbReference>
<proteinExistence type="inferred from homology"/>
<feature type="transmembrane region" description="Helical" evidence="7">
    <location>
        <begin position="50"/>
        <end position="72"/>
    </location>
</feature>
<evidence type="ECO:0000256" key="6">
    <source>
        <dbReference type="ARBA" id="ARBA00023136"/>
    </source>
</evidence>
<evidence type="ECO:0000313" key="8">
    <source>
        <dbReference type="EMBL" id="OOV82577.1"/>
    </source>
</evidence>
<feature type="transmembrane region" description="Helical" evidence="7">
    <location>
        <begin position="369"/>
        <end position="386"/>
    </location>
</feature>
<comment type="caution">
    <text evidence="8">The sequence shown here is derived from an EMBL/GenBank/DDBJ whole genome shotgun (WGS) entry which is preliminary data.</text>
</comment>
<feature type="transmembrane region" description="Helical" evidence="7">
    <location>
        <begin position="243"/>
        <end position="262"/>
    </location>
</feature>
<feature type="transmembrane region" description="Helical" evidence="7">
    <location>
        <begin position="213"/>
        <end position="231"/>
    </location>
</feature>